<protein>
    <recommendedName>
        <fullName evidence="9">Multidrug-efflux transporter</fullName>
    </recommendedName>
</protein>
<evidence type="ECO:0000256" key="7">
    <source>
        <dbReference type="ARBA" id="ARBA00023065"/>
    </source>
</evidence>
<keyword evidence="4" id="KW-1003">Cell membrane</keyword>
<dbReference type="CDD" id="cd13131">
    <property type="entry name" value="MATE_NorM_like"/>
    <property type="match status" value="1"/>
</dbReference>
<feature type="transmembrane region" description="Helical" evidence="10">
    <location>
        <begin position="274"/>
        <end position="297"/>
    </location>
</feature>
<dbReference type="PIRSF" id="PIRSF006603">
    <property type="entry name" value="DinF"/>
    <property type="match status" value="1"/>
</dbReference>
<accession>A0ABY5Y250</accession>
<dbReference type="Pfam" id="PF01554">
    <property type="entry name" value="MatE"/>
    <property type="match status" value="2"/>
</dbReference>
<evidence type="ECO:0000313" key="11">
    <source>
        <dbReference type="EMBL" id="UWX05333.1"/>
    </source>
</evidence>
<dbReference type="PANTHER" id="PTHR43298:SF2">
    <property type="entry name" value="FMN_FAD EXPORTER YEEO-RELATED"/>
    <property type="match status" value="1"/>
</dbReference>
<dbReference type="RefSeq" id="WP_334314909.1">
    <property type="nucleotide sequence ID" value="NZ_CP065938.1"/>
</dbReference>
<feature type="transmembrane region" description="Helical" evidence="10">
    <location>
        <begin position="62"/>
        <end position="82"/>
    </location>
</feature>
<feature type="transmembrane region" description="Helical" evidence="10">
    <location>
        <begin position="165"/>
        <end position="186"/>
    </location>
</feature>
<feature type="transmembrane region" description="Helical" evidence="10">
    <location>
        <begin position="236"/>
        <end position="262"/>
    </location>
</feature>
<dbReference type="Proteomes" id="UP001058120">
    <property type="component" value="Chromosome"/>
</dbReference>
<comment type="subcellular location">
    <subcellularLocation>
        <location evidence="1">Cell membrane</location>
        <topology evidence="1">Multi-pass membrane protein</topology>
    </subcellularLocation>
</comment>
<feature type="transmembrane region" description="Helical" evidence="10">
    <location>
        <begin position="136"/>
        <end position="153"/>
    </location>
</feature>
<keyword evidence="7" id="KW-0406">Ion transport</keyword>
<keyword evidence="3" id="KW-0050">Antiport</keyword>
<evidence type="ECO:0000313" key="12">
    <source>
        <dbReference type="Proteomes" id="UP001058120"/>
    </source>
</evidence>
<gene>
    <name evidence="11" type="ORF">JBF11_07715</name>
</gene>
<evidence type="ECO:0000256" key="6">
    <source>
        <dbReference type="ARBA" id="ARBA00022989"/>
    </source>
</evidence>
<dbReference type="NCBIfam" id="TIGR00797">
    <property type="entry name" value="matE"/>
    <property type="match status" value="1"/>
</dbReference>
<keyword evidence="8 10" id="KW-0472">Membrane</keyword>
<evidence type="ECO:0000256" key="3">
    <source>
        <dbReference type="ARBA" id="ARBA00022449"/>
    </source>
</evidence>
<proteinExistence type="predicted"/>
<dbReference type="InterPro" id="IPR048279">
    <property type="entry name" value="MdtK-like"/>
</dbReference>
<keyword evidence="6 10" id="KW-1133">Transmembrane helix</keyword>
<evidence type="ECO:0000256" key="4">
    <source>
        <dbReference type="ARBA" id="ARBA00022475"/>
    </source>
</evidence>
<keyword evidence="12" id="KW-1185">Reference proteome</keyword>
<sequence>MISQNTFKAHAKSLLHLGMPILLGQLAQMSMNFVDTVVAGMAGTAHMAGVSIGGAIWTPLLLFGQGILIPIGPLVAQGLGAGKKESLNRFWRNGIWIAFLLSAFLIALFTLASYFYVRSAKIDKEMAQIASEYLFYIKWGMPAFLLFFVTRFFMEAKSYTRPAMIAGFAALFCNIPLNMIFVFGYFGFPALGGAGCGLATAVVCWIMFFIMFYYLKKYSPGTFKIVRPNMVVMKRVVRLGLPIAFALLLEVSSFSLISLLISPLGKVTVSGHQAAMTTSGLLFMFPLSLGTATSILIGRHVGAGDLVKAKETRQSSVLIGVLIGFVSLCGMVLFREEIAKLYSQDPMVIALAGSILIFTAIYQIPDCVQMVVLSVLRGYNDTKAIFYICCFSYWGLSVPIGYALCYTDFIVKPLGVYGFWIALILGLLCVCLLVNLRVRHLEGLTLEQVKAKISR</sequence>
<feature type="transmembrane region" description="Helical" evidence="10">
    <location>
        <begin position="416"/>
        <end position="436"/>
    </location>
</feature>
<dbReference type="PANTHER" id="PTHR43298">
    <property type="entry name" value="MULTIDRUG RESISTANCE PROTEIN NORM-RELATED"/>
    <property type="match status" value="1"/>
</dbReference>
<reference evidence="11" key="1">
    <citation type="submission" date="2020-12" db="EMBL/GenBank/DDBJ databases">
        <title>Taurinivorans muris gen. nov., sp. nov., fundamental and realized metabolic niche of a ubiquitous sulfidogenic bacterium in the murine intestine.</title>
        <authorList>
            <person name="Ye H."/>
            <person name="Hanson B.T."/>
            <person name="Loy A."/>
        </authorList>
    </citation>
    <scope>NUCLEOTIDE SEQUENCE</scope>
    <source>
        <strain evidence="11">LT0009</strain>
    </source>
</reference>
<evidence type="ECO:0000256" key="9">
    <source>
        <dbReference type="ARBA" id="ARBA00031636"/>
    </source>
</evidence>
<feature type="transmembrane region" description="Helical" evidence="10">
    <location>
        <begin position="192"/>
        <end position="215"/>
    </location>
</feature>
<feature type="transmembrane region" description="Helical" evidence="10">
    <location>
        <begin position="317"/>
        <end position="334"/>
    </location>
</feature>
<name>A0ABY5Y250_9BACT</name>
<evidence type="ECO:0000256" key="1">
    <source>
        <dbReference type="ARBA" id="ARBA00004651"/>
    </source>
</evidence>
<feature type="transmembrane region" description="Helical" evidence="10">
    <location>
        <begin position="346"/>
        <end position="364"/>
    </location>
</feature>
<evidence type="ECO:0000256" key="10">
    <source>
        <dbReference type="SAM" id="Phobius"/>
    </source>
</evidence>
<feature type="transmembrane region" description="Helical" evidence="10">
    <location>
        <begin position="384"/>
        <end position="404"/>
    </location>
</feature>
<dbReference type="InterPro" id="IPR002528">
    <property type="entry name" value="MATE_fam"/>
</dbReference>
<keyword evidence="5 10" id="KW-0812">Transmembrane</keyword>
<feature type="transmembrane region" description="Helical" evidence="10">
    <location>
        <begin position="94"/>
        <end position="116"/>
    </location>
</feature>
<evidence type="ECO:0000256" key="8">
    <source>
        <dbReference type="ARBA" id="ARBA00023136"/>
    </source>
</evidence>
<dbReference type="InterPro" id="IPR050222">
    <property type="entry name" value="MATE_MdtK"/>
</dbReference>
<organism evidence="11 12">
    <name type="scientific">Taurinivorans muris</name>
    <dbReference type="NCBI Taxonomy" id="2787751"/>
    <lineage>
        <taxon>Bacteria</taxon>
        <taxon>Pseudomonadati</taxon>
        <taxon>Thermodesulfobacteriota</taxon>
        <taxon>Desulfovibrionia</taxon>
        <taxon>Desulfovibrionales</taxon>
        <taxon>Desulfovibrionaceae</taxon>
        <taxon>Taurinivorans</taxon>
    </lineage>
</organism>
<dbReference type="EMBL" id="CP065938">
    <property type="protein sequence ID" value="UWX05333.1"/>
    <property type="molecule type" value="Genomic_DNA"/>
</dbReference>
<evidence type="ECO:0000256" key="2">
    <source>
        <dbReference type="ARBA" id="ARBA00022448"/>
    </source>
</evidence>
<keyword evidence="2" id="KW-0813">Transport</keyword>
<evidence type="ECO:0000256" key="5">
    <source>
        <dbReference type="ARBA" id="ARBA00022692"/>
    </source>
</evidence>